<sequence>MAAYYWVDSETRSVFPTTAIEGGRDLDGSTLYVGRAYHEGDWIPAKIIPQKHAAYVSYGGLEHLKTRYQVLCQQRFDWVPSHDGLIPPGAVEGGRTRSGEILYVGRAYHKGAPTIGKVHPSHRTCYIPFDGKEIPYRQYEIMVLRS</sequence>
<dbReference type="AlphaFoldDB" id="V5GTT6"/>
<dbReference type="Pfam" id="PF11901">
    <property type="entry name" value="DM9"/>
    <property type="match status" value="1"/>
</dbReference>
<dbReference type="InterPro" id="IPR006616">
    <property type="entry name" value="DM9_repeat"/>
</dbReference>
<dbReference type="PANTHER" id="PTHR31649:SF10">
    <property type="entry name" value="IP19903P-RELATED"/>
    <property type="match status" value="1"/>
</dbReference>
<protein>
    <submittedName>
        <fullName evidence="1">Uncharacterized protein</fullName>
    </submittedName>
</protein>
<dbReference type="SMART" id="SM00696">
    <property type="entry name" value="DM9"/>
    <property type="match status" value="2"/>
</dbReference>
<proteinExistence type="predicted"/>
<dbReference type="OrthoDB" id="1925699at2759"/>
<dbReference type="GeneID" id="108911688"/>
<organism evidence="1">
    <name type="scientific">Anoplophora glabripennis</name>
    <name type="common">Asian longhorn beetle</name>
    <name type="synonym">Anoplophora nobilis</name>
    <dbReference type="NCBI Taxonomy" id="217634"/>
    <lineage>
        <taxon>Eukaryota</taxon>
        <taxon>Metazoa</taxon>
        <taxon>Ecdysozoa</taxon>
        <taxon>Arthropoda</taxon>
        <taxon>Hexapoda</taxon>
        <taxon>Insecta</taxon>
        <taxon>Pterygota</taxon>
        <taxon>Neoptera</taxon>
        <taxon>Endopterygota</taxon>
        <taxon>Coleoptera</taxon>
        <taxon>Polyphaga</taxon>
        <taxon>Cucujiformia</taxon>
        <taxon>Chrysomeloidea</taxon>
        <taxon>Cerambycidae</taxon>
        <taxon>Lamiinae</taxon>
        <taxon>Lamiini</taxon>
        <taxon>Anoplophora</taxon>
    </lineage>
</organism>
<dbReference type="RefSeq" id="XP_018572194.1">
    <property type="nucleotide sequence ID" value="XM_018716678.1"/>
</dbReference>
<reference evidence="1" key="1">
    <citation type="submission" date="2013-07" db="EMBL/GenBank/DDBJ databases">
        <title>Midgut Transcriptome Profiling of Anoplphora glabripennis, a Lignocellulose Degrading, Wood-Boring Cerambycid.</title>
        <authorList>
            <person name="Scully E.D."/>
            <person name="Hoover K."/>
            <person name="Carlson J.E."/>
            <person name="Tien M."/>
            <person name="Geib S.M."/>
        </authorList>
    </citation>
    <scope>NUCLEOTIDE SEQUENCE</scope>
</reference>
<evidence type="ECO:0000313" key="1">
    <source>
        <dbReference type="EMBL" id="JAB65047.1"/>
    </source>
</evidence>
<dbReference type="KEGG" id="agb:108911688"/>
<accession>V5GTT6</accession>
<dbReference type="PANTHER" id="PTHR31649">
    <property type="entry name" value="AGAP009604-PA"/>
    <property type="match status" value="1"/>
</dbReference>
<dbReference type="EMBL" id="GALX01003419">
    <property type="protein sequence ID" value="JAB65047.1"/>
    <property type="molecule type" value="Transcribed_RNA"/>
</dbReference>
<name>V5GTT6_ANOGL</name>